<proteinExistence type="predicted"/>
<accession>A0A6G1EG42</accession>
<reference evidence="1 2" key="1">
    <citation type="submission" date="2019-11" db="EMBL/GenBank/DDBJ databases">
        <title>Whole genome sequence of Oryza granulata.</title>
        <authorList>
            <person name="Li W."/>
        </authorList>
    </citation>
    <scope>NUCLEOTIDE SEQUENCE [LARGE SCALE GENOMIC DNA]</scope>
    <source>
        <strain evidence="2">cv. Menghai</strain>
        <tissue evidence="1">Leaf</tissue>
    </source>
</reference>
<dbReference type="EMBL" id="SPHZ02000003">
    <property type="protein sequence ID" value="KAF0923651.1"/>
    <property type="molecule type" value="Genomic_DNA"/>
</dbReference>
<protein>
    <submittedName>
        <fullName evidence="1">Uncharacterized protein</fullName>
    </submittedName>
</protein>
<evidence type="ECO:0000313" key="2">
    <source>
        <dbReference type="Proteomes" id="UP000479710"/>
    </source>
</evidence>
<name>A0A6G1EG42_9ORYZ</name>
<organism evidence="1 2">
    <name type="scientific">Oryza meyeriana var. granulata</name>
    <dbReference type="NCBI Taxonomy" id="110450"/>
    <lineage>
        <taxon>Eukaryota</taxon>
        <taxon>Viridiplantae</taxon>
        <taxon>Streptophyta</taxon>
        <taxon>Embryophyta</taxon>
        <taxon>Tracheophyta</taxon>
        <taxon>Spermatophyta</taxon>
        <taxon>Magnoliopsida</taxon>
        <taxon>Liliopsida</taxon>
        <taxon>Poales</taxon>
        <taxon>Poaceae</taxon>
        <taxon>BOP clade</taxon>
        <taxon>Oryzoideae</taxon>
        <taxon>Oryzeae</taxon>
        <taxon>Oryzinae</taxon>
        <taxon>Oryza</taxon>
        <taxon>Oryza meyeriana</taxon>
    </lineage>
</organism>
<gene>
    <name evidence="1" type="ORF">E2562_006631</name>
</gene>
<dbReference type="Proteomes" id="UP000479710">
    <property type="component" value="Unassembled WGS sequence"/>
</dbReference>
<evidence type="ECO:0000313" key="1">
    <source>
        <dbReference type="EMBL" id="KAF0923651.1"/>
    </source>
</evidence>
<comment type="caution">
    <text evidence="1">The sequence shown here is derived from an EMBL/GenBank/DDBJ whole genome shotgun (WGS) entry which is preliminary data.</text>
</comment>
<sequence length="180" mass="20131">MDGWTPSRRAVAPNNLSGPWRRCHATTSSCHSAAYPPFPRADAPYGASANVRTPKFEPICRAATLGPGPSHQGADCWCRQEGKTQIEHTDVPRNSARPASLPSCCASRSAVTARAPPRRRRRREGSYDTAWAVLDLVPLALCPVRPGQWAERRRWFELLQRHPITQWICYCYGCVPVYFA</sequence>
<keyword evidence="2" id="KW-1185">Reference proteome</keyword>
<dbReference type="AlphaFoldDB" id="A0A6G1EG42"/>